<dbReference type="AlphaFoldDB" id="A0A1J6I4F5"/>
<evidence type="ECO:0000313" key="1">
    <source>
        <dbReference type="EMBL" id="OIS95447.1"/>
    </source>
</evidence>
<keyword evidence="2" id="KW-1185">Reference proteome</keyword>
<name>A0A1J6I4F5_9HYPH</name>
<comment type="caution">
    <text evidence="1">The sequence shown here is derived from an EMBL/GenBank/DDBJ whole genome shotgun (WGS) entry which is preliminary data.</text>
</comment>
<reference evidence="1 2" key="1">
    <citation type="submission" date="2016-10" db="EMBL/GenBank/DDBJ databases">
        <title>The Draft Genome Sequence of the Potato Rhizosphere Bacteria Ochrobactrum sp. IPA7.2.</title>
        <authorList>
            <person name="Gogoleva N.E."/>
            <person name="Khlopko Y.A."/>
            <person name="Burygin G.L."/>
            <person name="Plotnikov A.O."/>
        </authorList>
    </citation>
    <scope>NUCLEOTIDE SEQUENCE [LARGE SCALE GENOMIC DNA]</scope>
    <source>
        <strain evidence="1 2">IPA7.2</strain>
    </source>
</reference>
<evidence type="ECO:0000313" key="2">
    <source>
        <dbReference type="Proteomes" id="UP000182985"/>
    </source>
</evidence>
<gene>
    <name evidence="1" type="ORF">BLA27_01470</name>
</gene>
<accession>A0A1J6I4F5</accession>
<dbReference type="EMBL" id="MOEC01000001">
    <property type="protein sequence ID" value="OIS95447.1"/>
    <property type="molecule type" value="Genomic_DNA"/>
</dbReference>
<sequence>MGVLSGAMWSASIIGIVIFSRNSDSDQLERFQLKRVHWNRSISLFSHYPTQNCFALLLEMH</sequence>
<organism evidence="1 2">
    <name type="scientific">Brucella cytisi</name>
    <dbReference type="NCBI Taxonomy" id="407152"/>
    <lineage>
        <taxon>Bacteria</taxon>
        <taxon>Pseudomonadati</taxon>
        <taxon>Pseudomonadota</taxon>
        <taxon>Alphaproteobacteria</taxon>
        <taxon>Hyphomicrobiales</taxon>
        <taxon>Brucellaceae</taxon>
        <taxon>Brucella/Ochrobactrum group</taxon>
        <taxon>Brucella</taxon>
    </lineage>
</organism>
<proteinExistence type="predicted"/>
<protein>
    <submittedName>
        <fullName evidence="1">Uncharacterized protein</fullName>
    </submittedName>
</protein>
<dbReference type="Proteomes" id="UP000182985">
    <property type="component" value="Unassembled WGS sequence"/>
</dbReference>